<dbReference type="KEGG" id="cted:CTEST_01640"/>
<evidence type="ECO:0000256" key="1">
    <source>
        <dbReference type="ARBA" id="ARBA00005059"/>
    </source>
</evidence>
<dbReference type="OrthoDB" id="110209at2"/>
<name>A0A0G3H7H9_9CORY</name>
<dbReference type="Pfam" id="PF05201">
    <property type="entry name" value="GlutR_N"/>
    <property type="match status" value="1"/>
</dbReference>
<dbReference type="CDD" id="cd05213">
    <property type="entry name" value="NAD_bind_Glutamyl_tRNA_reduct"/>
    <property type="match status" value="1"/>
</dbReference>
<dbReference type="InterPro" id="IPR018214">
    <property type="entry name" value="GluRdtase_CS"/>
</dbReference>
<feature type="domain" description="Glutamyl-tRNA reductase N-terminal" evidence="16">
    <location>
        <begin position="6"/>
        <end position="156"/>
    </location>
</feature>
<comment type="pathway">
    <text evidence="1 8 13">Porphyrin-containing compound metabolism; protoporphyrin-IX biosynthesis; 5-aminolevulinate from L-glutamyl-tRNA(Glu): step 1/2.</text>
</comment>
<feature type="binding site" evidence="8 11">
    <location>
        <begin position="191"/>
        <end position="196"/>
    </location>
    <ligand>
        <name>NADP(+)</name>
        <dbReference type="ChEBI" id="CHEBI:58349"/>
    </ligand>
</feature>
<comment type="function">
    <text evidence="8">Catalyzes the NADPH-dependent reduction of glutamyl-tRNA(Glu) to glutamate 1-semialdehyde (GSA).</text>
</comment>
<feature type="binding site" evidence="8 10">
    <location>
        <position position="109"/>
    </location>
    <ligand>
        <name>substrate</name>
    </ligand>
</feature>
<feature type="binding site" evidence="8 10">
    <location>
        <position position="120"/>
    </location>
    <ligand>
        <name>substrate</name>
    </ligand>
</feature>
<dbReference type="GO" id="GO:0008883">
    <property type="term" value="F:glutamyl-tRNA reductase activity"/>
    <property type="evidence" value="ECO:0007669"/>
    <property type="project" value="UniProtKB-UniRule"/>
</dbReference>
<dbReference type="FunFam" id="3.30.460.30:FF:000001">
    <property type="entry name" value="Glutamyl-tRNA reductase"/>
    <property type="match status" value="1"/>
</dbReference>
<dbReference type="GO" id="GO:0050661">
    <property type="term" value="F:NADP binding"/>
    <property type="evidence" value="ECO:0007669"/>
    <property type="project" value="InterPro"/>
</dbReference>
<dbReference type="EMBL" id="CP011545">
    <property type="protein sequence ID" value="AKK07788.1"/>
    <property type="molecule type" value="Genomic_DNA"/>
</dbReference>
<feature type="binding site" evidence="8 10">
    <location>
        <begin position="49"/>
        <end position="52"/>
    </location>
    <ligand>
        <name>substrate</name>
    </ligand>
</feature>
<evidence type="ECO:0000256" key="9">
    <source>
        <dbReference type="PIRSR" id="PIRSR000445-1"/>
    </source>
</evidence>
<dbReference type="HAMAP" id="MF_00087">
    <property type="entry name" value="Glu_tRNA_reductase"/>
    <property type="match status" value="1"/>
</dbReference>
<dbReference type="InterPro" id="IPR006151">
    <property type="entry name" value="Shikm_DH/Glu-tRNA_Rdtase"/>
</dbReference>
<evidence type="ECO:0000256" key="5">
    <source>
        <dbReference type="ARBA" id="ARBA00023002"/>
    </source>
</evidence>
<comment type="miscellaneous">
    <text evidence="8">During catalysis, the active site Cys acts as a nucleophile attacking the alpha-carbonyl group of tRNA-bound glutamate with the formation of a thioester intermediate between enzyme and glutamate, and the concomitant release of tRNA(Glu). The thioester intermediate is finally reduced by direct hydride transfer from NADPH, to form the product GSA.</text>
</comment>
<keyword evidence="18" id="KW-1185">Reference proteome</keyword>
<dbReference type="NCBIfam" id="NF000744">
    <property type="entry name" value="PRK00045.1-3"/>
    <property type="match status" value="1"/>
</dbReference>
<organism evidence="17 18">
    <name type="scientific">Corynebacterium testudinoris</name>
    <dbReference type="NCBI Taxonomy" id="136857"/>
    <lineage>
        <taxon>Bacteria</taxon>
        <taxon>Bacillati</taxon>
        <taxon>Actinomycetota</taxon>
        <taxon>Actinomycetes</taxon>
        <taxon>Mycobacteriales</taxon>
        <taxon>Corynebacteriaceae</taxon>
        <taxon>Corynebacterium</taxon>
    </lineage>
</organism>
<comment type="similarity">
    <text evidence="2 8 13">Belongs to the glutamyl-tRNA reductase family.</text>
</comment>
<dbReference type="Pfam" id="PF01488">
    <property type="entry name" value="Shikimate_DH"/>
    <property type="match status" value="1"/>
</dbReference>
<dbReference type="Proteomes" id="UP000035540">
    <property type="component" value="Chromosome"/>
</dbReference>
<gene>
    <name evidence="8 17" type="primary">hemA</name>
    <name evidence="17" type="ORF">CTEST_01640</name>
</gene>
<evidence type="ECO:0000256" key="4">
    <source>
        <dbReference type="ARBA" id="ARBA00022857"/>
    </source>
</evidence>
<sequence>MSVLVVGMSHRSAPVALLERLSMDETVREDTTTKLVNCDALSEAMIVSTCNRLEIYSVTNSFHSGVQDVVEVLHEISDVDIDTLRGYLYVRYADAAAEHMMVVASGLDSMVVGEQQIIGQVRTAYQEASEKGTVGPALHSLAQSALHTGKRVHSETDIDDAGASMVSVAVDEALEHLGTEQLAGRTALVLGAGAMASLAATHLGKLGVDKLIIANRTRSRAERLAEHSREAGVPADVVDFADRAAVLSRVDLAVSATGADDFTITPADIPRDRVDNLTLIDLSMPRDIDDATAELQGVHLVNIERLHKTMSGRGDHATGHQEALGIVAEELHAYSSEQRVRDVVPAVAALRKHASELVDTELERLRARTPAIDVPEFEEVTRTVRRVVDKLLHQPTVRVKKLAAESGVVSYESALQELFGLASEGPSVAIDVADLPEGKVGINEKEQK</sequence>
<dbReference type="NCBIfam" id="TIGR01035">
    <property type="entry name" value="hemA"/>
    <property type="match status" value="1"/>
</dbReference>
<accession>A0A0G3H7H9</accession>
<dbReference type="PANTHER" id="PTHR43013:SF1">
    <property type="entry name" value="GLUTAMYL-TRNA REDUCTASE"/>
    <property type="match status" value="1"/>
</dbReference>
<dbReference type="Pfam" id="PF00745">
    <property type="entry name" value="GlutR_dimer"/>
    <property type="match status" value="1"/>
</dbReference>
<dbReference type="UniPathway" id="UPA00251">
    <property type="reaction ID" value="UER00316"/>
</dbReference>
<evidence type="ECO:0000313" key="18">
    <source>
        <dbReference type="Proteomes" id="UP000035540"/>
    </source>
</evidence>
<dbReference type="PROSITE" id="PS00747">
    <property type="entry name" value="GLUTR"/>
    <property type="match status" value="1"/>
</dbReference>
<dbReference type="SUPFAM" id="SSF69075">
    <property type="entry name" value="Glutamyl tRNA-reductase dimerization domain"/>
    <property type="match status" value="1"/>
</dbReference>
<dbReference type="Gene3D" id="3.30.460.30">
    <property type="entry name" value="Glutamyl-tRNA reductase, N-terminal domain"/>
    <property type="match status" value="1"/>
</dbReference>
<dbReference type="InterPro" id="IPR036453">
    <property type="entry name" value="GluRdtase_dimer_dom_sf"/>
</dbReference>
<dbReference type="PIRSF" id="PIRSF000445">
    <property type="entry name" value="4pyrrol_synth_GluRdtase"/>
    <property type="match status" value="1"/>
</dbReference>
<dbReference type="InterPro" id="IPR036343">
    <property type="entry name" value="GluRdtase_N_sf"/>
</dbReference>
<comment type="domain">
    <text evidence="8">Possesses an unusual extended V-shaped dimeric structure with each monomer consisting of three distinct domains arranged along a curved 'spinal' alpha-helix. The N-terminal catalytic domain specifically recognizes the glutamate moiety of the substrate. The second domain is the NADPH-binding domain, and the third C-terminal domain is responsible for dimerization.</text>
</comment>
<evidence type="ECO:0000256" key="13">
    <source>
        <dbReference type="RuleBase" id="RU000584"/>
    </source>
</evidence>
<proteinExistence type="inferred from homology"/>
<evidence type="ECO:0000256" key="7">
    <source>
        <dbReference type="ARBA" id="ARBA00047464"/>
    </source>
</evidence>
<comment type="subunit">
    <text evidence="8">Homodimer.</text>
</comment>
<evidence type="ECO:0000259" key="16">
    <source>
        <dbReference type="Pfam" id="PF05201"/>
    </source>
</evidence>
<feature type="domain" description="Tetrapyrrole biosynthesis glutamyl-tRNA reductase dimerisation" evidence="14">
    <location>
        <begin position="323"/>
        <end position="421"/>
    </location>
</feature>
<evidence type="ECO:0000256" key="10">
    <source>
        <dbReference type="PIRSR" id="PIRSR000445-2"/>
    </source>
</evidence>
<dbReference type="SUPFAM" id="SSF69742">
    <property type="entry name" value="Glutamyl tRNA-reductase catalytic, N-terminal domain"/>
    <property type="match status" value="1"/>
</dbReference>
<keyword evidence="4 8" id="KW-0521">NADP</keyword>
<evidence type="ECO:0000256" key="8">
    <source>
        <dbReference type="HAMAP-Rule" id="MF_00087"/>
    </source>
</evidence>
<reference evidence="18" key="2">
    <citation type="submission" date="2015-05" db="EMBL/GenBank/DDBJ databases">
        <title>Complete genome sequence of Corynebacterium testudinoris DSM 44614, recovered from necrotic lesions in the mouth of a tortoise.</title>
        <authorList>
            <person name="Ruckert C."/>
            <person name="Albersmeier A."/>
            <person name="Winkler A."/>
            <person name="Tauch A."/>
        </authorList>
    </citation>
    <scope>NUCLEOTIDE SEQUENCE [LARGE SCALE GENOMIC DNA]</scope>
    <source>
        <strain evidence="18">DSM 44614</strain>
    </source>
</reference>
<protein>
    <recommendedName>
        <fullName evidence="3 8">Glutamyl-tRNA reductase</fullName>
        <shortName evidence="8">GluTR</shortName>
        <ecNumber evidence="3 8">1.2.1.70</ecNumber>
    </recommendedName>
</protein>
<dbReference type="InterPro" id="IPR036291">
    <property type="entry name" value="NAD(P)-bd_dom_sf"/>
</dbReference>
<dbReference type="Gene3D" id="3.40.50.720">
    <property type="entry name" value="NAD(P)-binding Rossmann-like Domain"/>
    <property type="match status" value="1"/>
</dbReference>
<evidence type="ECO:0000313" key="17">
    <source>
        <dbReference type="EMBL" id="AKK07788.1"/>
    </source>
</evidence>
<dbReference type="GO" id="GO:0019353">
    <property type="term" value="P:protoporphyrinogen IX biosynthetic process from glutamate"/>
    <property type="evidence" value="ECO:0007669"/>
    <property type="project" value="TreeGrafter"/>
</dbReference>
<feature type="domain" description="Quinate/shikimate 5-dehydrogenase/glutamyl-tRNA reductase" evidence="15">
    <location>
        <begin position="180"/>
        <end position="307"/>
    </location>
</feature>
<keyword evidence="5 8" id="KW-0560">Oxidoreductase</keyword>
<feature type="active site" description="Nucleophile" evidence="8 9">
    <location>
        <position position="50"/>
    </location>
</feature>
<evidence type="ECO:0000256" key="12">
    <source>
        <dbReference type="PIRSR" id="PIRSR000445-4"/>
    </source>
</evidence>
<keyword evidence="6 8" id="KW-0627">Porphyrin biosynthesis</keyword>
<evidence type="ECO:0000256" key="2">
    <source>
        <dbReference type="ARBA" id="ARBA00005916"/>
    </source>
</evidence>
<dbReference type="InterPro" id="IPR015896">
    <property type="entry name" value="4pyrrol_synth_GluRdtase_dimer"/>
</dbReference>
<feature type="binding site" evidence="8 10">
    <location>
        <begin position="114"/>
        <end position="116"/>
    </location>
    <ligand>
        <name>substrate</name>
    </ligand>
</feature>
<dbReference type="SUPFAM" id="SSF51735">
    <property type="entry name" value="NAD(P)-binding Rossmann-fold domains"/>
    <property type="match status" value="1"/>
</dbReference>
<dbReference type="InterPro" id="IPR015895">
    <property type="entry name" value="4pyrrol_synth_GluRdtase_N"/>
</dbReference>
<reference evidence="17 18" key="1">
    <citation type="journal article" date="2015" name="Genome Announc.">
        <title>Complete Genome Sequence of the Type Strain Corynebacterium testudinoris DSM 44614, Recovered from Necrotic Lesions in the Mouth of a Tortoise.</title>
        <authorList>
            <person name="Ruckert C."/>
            <person name="Kriete M."/>
            <person name="Jaenicke S."/>
            <person name="Winkler A."/>
            <person name="Tauch A."/>
        </authorList>
    </citation>
    <scope>NUCLEOTIDE SEQUENCE [LARGE SCALE GENOMIC DNA]</scope>
    <source>
        <strain evidence="17 18">DSM 44614</strain>
    </source>
</reference>
<evidence type="ECO:0000256" key="3">
    <source>
        <dbReference type="ARBA" id="ARBA00012970"/>
    </source>
</evidence>
<dbReference type="InterPro" id="IPR000343">
    <property type="entry name" value="4pyrrol_synth_GluRdtase"/>
</dbReference>
<comment type="catalytic activity">
    <reaction evidence="7 8 13">
        <text>(S)-4-amino-5-oxopentanoate + tRNA(Glu) + NADP(+) = L-glutamyl-tRNA(Glu) + NADPH + H(+)</text>
        <dbReference type="Rhea" id="RHEA:12344"/>
        <dbReference type="Rhea" id="RHEA-COMP:9663"/>
        <dbReference type="Rhea" id="RHEA-COMP:9680"/>
        <dbReference type="ChEBI" id="CHEBI:15378"/>
        <dbReference type="ChEBI" id="CHEBI:57501"/>
        <dbReference type="ChEBI" id="CHEBI:57783"/>
        <dbReference type="ChEBI" id="CHEBI:58349"/>
        <dbReference type="ChEBI" id="CHEBI:78442"/>
        <dbReference type="ChEBI" id="CHEBI:78520"/>
        <dbReference type="EC" id="1.2.1.70"/>
    </reaction>
</comment>
<dbReference type="EC" id="1.2.1.70" evidence="3 8"/>
<evidence type="ECO:0000259" key="14">
    <source>
        <dbReference type="Pfam" id="PF00745"/>
    </source>
</evidence>
<dbReference type="AlphaFoldDB" id="A0A0G3H7H9"/>
<evidence type="ECO:0000259" key="15">
    <source>
        <dbReference type="Pfam" id="PF01488"/>
    </source>
</evidence>
<dbReference type="PANTHER" id="PTHR43013">
    <property type="entry name" value="GLUTAMYL-TRNA REDUCTASE"/>
    <property type="match status" value="1"/>
</dbReference>
<evidence type="ECO:0000256" key="6">
    <source>
        <dbReference type="ARBA" id="ARBA00023244"/>
    </source>
</evidence>
<dbReference type="PATRIC" id="fig|136857.5.peg.324"/>
<dbReference type="RefSeq" id="WP_047252252.1">
    <property type="nucleotide sequence ID" value="NZ_CP011545.1"/>
</dbReference>
<evidence type="ECO:0000256" key="11">
    <source>
        <dbReference type="PIRSR" id="PIRSR000445-3"/>
    </source>
</evidence>
<dbReference type="STRING" id="136857.CTEST_01640"/>
<feature type="site" description="Important for activity" evidence="8 12">
    <location>
        <position position="99"/>
    </location>
</feature>